<dbReference type="EMBL" id="JAQJAE010000006">
    <property type="protein sequence ID" value="KAJ5588754.1"/>
    <property type="molecule type" value="Genomic_DNA"/>
</dbReference>
<dbReference type="GeneID" id="81592728"/>
<dbReference type="GO" id="GO:0016020">
    <property type="term" value="C:membrane"/>
    <property type="evidence" value="ECO:0007669"/>
    <property type="project" value="TreeGrafter"/>
</dbReference>
<evidence type="ECO:0008006" key="3">
    <source>
        <dbReference type="Google" id="ProtNLM"/>
    </source>
</evidence>
<evidence type="ECO:0000313" key="2">
    <source>
        <dbReference type="Proteomes" id="UP001213799"/>
    </source>
</evidence>
<keyword evidence="2" id="KW-1185">Reference proteome</keyword>
<reference evidence="1" key="1">
    <citation type="journal article" date="2023" name="IMA Fungus">
        <title>Comparative genomic study of the Penicillium genus elucidates a diverse pangenome and 15 lateral gene transfer events.</title>
        <authorList>
            <person name="Petersen C."/>
            <person name="Sorensen T."/>
            <person name="Nielsen M.R."/>
            <person name="Sondergaard T.E."/>
            <person name="Sorensen J.L."/>
            <person name="Fitzpatrick D.A."/>
            <person name="Frisvad J.C."/>
            <person name="Nielsen K.L."/>
        </authorList>
    </citation>
    <scope>NUCLEOTIDE SEQUENCE</scope>
    <source>
        <strain evidence="1">IBT 12815</strain>
    </source>
</reference>
<dbReference type="Gene3D" id="3.40.1090.10">
    <property type="entry name" value="Cytosolic phospholipase A2 catalytic domain"/>
    <property type="match status" value="1"/>
</dbReference>
<protein>
    <recommendedName>
        <fullName evidence="3">PNPLA domain-containing protein</fullName>
    </recommendedName>
</protein>
<dbReference type="RefSeq" id="XP_056747773.1">
    <property type="nucleotide sequence ID" value="XM_056902486.1"/>
</dbReference>
<reference evidence="1" key="2">
    <citation type="submission" date="2023-01" db="EMBL/GenBank/DDBJ databases">
        <authorList>
            <person name="Petersen C."/>
        </authorList>
    </citation>
    <scope>NUCLEOTIDE SEQUENCE</scope>
    <source>
        <strain evidence="1">IBT 12815</strain>
    </source>
</reference>
<accession>A0AAD6DLS0</accession>
<proteinExistence type="predicted"/>
<dbReference type="Proteomes" id="UP001213799">
    <property type="component" value="Unassembled WGS sequence"/>
</dbReference>
<dbReference type="PANTHER" id="PTHR24185">
    <property type="entry name" value="CALCIUM-INDEPENDENT PHOSPHOLIPASE A2-GAMMA"/>
    <property type="match status" value="1"/>
</dbReference>
<comment type="caution">
    <text evidence="1">The sequence shown here is derived from an EMBL/GenBank/DDBJ whole genome shotgun (WGS) entry which is preliminary data.</text>
</comment>
<gene>
    <name evidence="1" type="ORF">N7537_011432</name>
</gene>
<organism evidence="1 2">
    <name type="scientific">Penicillium hordei</name>
    <dbReference type="NCBI Taxonomy" id="40994"/>
    <lineage>
        <taxon>Eukaryota</taxon>
        <taxon>Fungi</taxon>
        <taxon>Dikarya</taxon>
        <taxon>Ascomycota</taxon>
        <taxon>Pezizomycotina</taxon>
        <taxon>Eurotiomycetes</taxon>
        <taxon>Eurotiomycetidae</taxon>
        <taxon>Eurotiales</taxon>
        <taxon>Aspergillaceae</taxon>
        <taxon>Penicillium</taxon>
    </lineage>
</organism>
<dbReference type="AlphaFoldDB" id="A0AAD6DLS0"/>
<dbReference type="PANTHER" id="PTHR24185:SF8">
    <property type="entry name" value="PNPLA DOMAIN-CONTAINING PROTEIN"/>
    <property type="match status" value="1"/>
</dbReference>
<evidence type="ECO:0000313" key="1">
    <source>
        <dbReference type="EMBL" id="KAJ5588754.1"/>
    </source>
</evidence>
<dbReference type="GO" id="GO:0019369">
    <property type="term" value="P:arachidonate metabolic process"/>
    <property type="evidence" value="ECO:0007669"/>
    <property type="project" value="TreeGrafter"/>
</dbReference>
<name>A0AAD6DLS0_9EURO</name>
<dbReference type="GO" id="GO:0047499">
    <property type="term" value="F:calcium-independent phospholipase A2 activity"/>
    <property type="evidence" value="ECO:0007669"/>
    <property type="project" value="TreeGrafter"/>
</dbReference>
<sequence length="448" mass="50368">MGTSVGGLILLETSVQGSSASEALEKFKPLAREIFPSKARHKGRVSLLWNFIRHVLADAAYDSLSLDTALQRAFGSTHRFYDTPLPTAGGRIALTASHIENDGKLSLFSNYRRLRRPEEETSYISVIPTKLADEPEVWKVYFKPKYIPGIGTFQDGGIQANCPLRTAIRESMNIWPGARRPDLVISIGTGFEKFSPERGQEQSQTLFNSNFVGRGIRTFLSSPAVDGYRGFEDALDNLPPDLKEDVFRLDCAIDGTLPDLDDTERMEELSDMQCHIPQELSLALLATSFFFEFDQEPVFLDGRFHCIGSIMCCKPDPNGILSILRTEFPCSRFVIRKSEDIGPVDKHDGCHICAYYRKKVSFTVRSLHEDFKLAIVSQGVSRKIGGFPTSVAALLVAQQAYAPFGRSDHHSDLWPLNRRCYCHISLNKRDGDNMFDPYKRKKLKQGRV</sequence>